<dbReference type="InterPro" id="IPR032675">
    <property type="entry name" value="LRR_dom_sf"/>
</dbReference>
<name>A0A6G1CDH3_9ORYZ</name>
<sequence>MKTAGALRASCLKSLHLISCSGVSNEGIEEAIKEFPLLEELELSFCDNVTHEAYAVIGIACPQLKRFRLSKQSFYGSGAPSWMNNQEAREIANMHELRSLQLFANNLTNEGLSTILDNCPHLESLDIRHCFNVDMGDAMDDSLRAKCTRIKMLRPPDDSTHDNDFHVYTPRRVSFASTSSIGWYTDLESMYSEESEDNDGDDGYSNPSRYEDDLDKYDKMLPRSMRTFLK</sequence>
<dbReference type="InterPro" id="IPR001611">
    <property type="entry name" value="Leu-rich_rpt"/>
</dbReference>
<feature type="region of interest" description="Disordered" evidence="1">
    <location>
        <begin position="192"/>
        <end position="216"/>
    </location>
</feature>
<evidence type="ECO:0000313" key="2">
    <source>
        <dbReference type="EMBL" id="KAF0897814.1"/>
    </source>
</evidence>
<dbReference type="FunFam" id="3.80.10.10:FF:000903">
    <property type="entry name" value="F-box protein family-like"/>
    <property type="match status" value="1"/>
</dbReference>
<comment type="caution">
    <text evidence="2">The sequence shown here is derived from an EMBL/GenBank/DDBJ whole genome shotgun (WGS) entry which is preliminary data.</text>
</comment>
<dbReference type="AlphaFoldDB" id="A0A6G1CDH3"/>
<accession>A0A6G1CDH3</accession>
<dbReference type="SUPFAM" id="SSF52047">
    <property type="entry name" value="RNI-like"/>
    <property type="match status" value="1"/>
</dbReference>
<dbReference type="EMBL" id="SPHZ02000009">
    <property type="protein sequence ID" value="KAF0897814.1"/>
    <property type="molecule type" value="Genomic_DNA"/>
</dbReference>
<dbReference type="Proteomes" id="UP000479710">
    <property type="component" value="Unassembled WGS sequence"/>
</dbReference>
<proteinExistence type="predicted"/>
<dbReference type="PANTHER" id="PTHR38926:SF79">
    <property type="entry name" value="OS08G0195800 PROTEIN"/>
    <property type="match status" value="1"/>
</dbReference>
<dbReference type="Gene3D" id="3.80.10.10">
    <property type="entry name" value="Ribonuclease Inhibitor"/>
    <property type="match status" value="1"/>
</dbReference>
<feature type="compositionally biased region" description="Acidic residues" evidence="1">
    <location>
        <begin position="192"/>
        <end position="202"/>
    </location>
</feature>
<reference evidence="2 3" key="1">
    <citation type="submission" date="2019-11" db="EMBL/GenBank/DDBJ databases">
        <title>Whole genome sequence of Oryza granulata.</title>
        <authorList>
            <person name="Li W."/>
        </authorList>
    </citation>
    <scope>NUCLEOTIDE SEQUENCE [LARGE SCALE GENOMIC DNA]</scope>
    <source>
        <strain evidence="3">cv. Menghai</strain>
        <tissue evidence="2">Leaf</tissue>
    </source>
</reference>
<gene>
    <name evidence="2" type="ORF">E2562_000520</name>
</gene>
<organism evidence="2 3">
    <name type="scientific">Oryza meyeriana var. granulata</name>
    <dbReference type="NCBI Taxonomy" id="110450"/>
    <lineage>
        <taxon>Eukaryota</taxon>
        <taxon>Viridiplantae</taxon>
        <taxon>Streptophyta</taxon>
        <taxon>Embryophyta</taxon>
        <taxon>Tracheophyta</taxon>
        <taxon>Spermatophyta</taxon>
        <taxon>Magnoliopsida</taxon>
        <taxon>Liliopsida</taxon>
        <taxon>Poales</taxon>
        <taxon>Poaceae</taxon>
        <taxon>BOP clade</taxon>
        <taxon>Oryzoideae</taxon>
        <taxon>Oryzeae</taxon>
        <taxon>Oryzinae</taxon>
        <taxon>Oryza</taxon>
        <taxon>Oryza meyeriana</taxon>
    </lineage>
</organism>
<evidence type="ECO:0000313" key="3">
    <source>
        <dbReference type="Proteomes" id="UP000479710"/>
    </source>
</evidence>
<evidence type="ECO:0008006" key="4">
    <source>
        <dbReference type="Google" id="ProtNLM"/>
    </source>
</evidence>
<keyword evidence="3" id="KW-1185">Reference proteome</keyword>
<evidence type="ECO:0000256" key="1">
    <source>
        <dbReference type="SAM" id="MobiDB-lite"/>
    </source>
</evidence>
<protein>
    <recommendedName>
        <fullName evidence="4">F-box domain-containing protein</fullName>
    </recommendedName>
</protein>
<dbReference type="Pfam" id="PF13516">
    <property type="entry name" value="LRR_6"/>
    <property type="match status" value="2"/>
</dbReference>
<dbReference type="OrthoDB" id="2095648at2759"/>
<dbReference type="PANTHER" id="PTHR38926">
    <property type="entry name" value="F-BOX DOMAIN CONTAINING PROTEIN, EXPRESSED"/>
    <property type="match status" value="1"/>
</dbReference>